<reference evidence="2" key="1">
    <citation type="thesis" date="2020" institute="ProQuest LLC" country="789 East Eisenhower Parkway, Ann Arbor, MI, USA">
        <title>Comparative Genomics and Chromosome Evolution.</title>
        <authorList>
            <person name="Mudd A.B."/>
        </authorList>
    </citation>
    <scope>NUCLEOTIDE SEQUENCE</scope>
    <source>
        <strain evidence="2">237g6f4</strain>
        <tissue evidence="2">Blood</tissue>
    </source>
</reference>
<organism evidence="2 3">
    <name type="scientific">Engystomops pustulosus</name>
    <name type="common">Tungara frog</name>
    <name type="synonym">Physalaemus pustulosus</name>
    <dbReference type="NCBI Taxonomy" id="76066"/>
    <lineage>
        <taxon>Eukaryota</taxon>
        <taxon>Metazoa</taxon>
        <taxon>Chordata</taxon>
        <taxon>Craniata</taxon>
        <taxon>Vertebrata</taxon>
        <taxon>Euteleostomi</taxon>
        <taxon>Amphibia</taxon>
        <taxon>Batrachia</taxon>
        <taxon>Anura</taxon>
        <taxon>Neobatrachia</taxon>
        <taxon>Hyloidea</taxon>
        <taxon>Leptodactylidae</taxon>
        <taxon>Leiuperinae</taxon>
        <taxon>Engystomops</taxon>
    </lineage>
</organism>
<proteinExistence type="predicted"/>
<keyword evidence="3" id="KW-1185">Reference proteome</keyword>
<dbReference type="EMBL" id="WNYA01000012">
    <property type="protein sequence ID" value="KAG8551104.1"/>
    <property type="molecule type" value="Genomic_DNA"/>
</dbReference>
<sequence length="150" mass="16435">MKLGQELPALRQVHQHYPSCQEFPILVDHSHTLREWCTMASLATIHSTDGCKTEGLGCKCGRFLFSGNLASYPEDVLELSRIESGSRSSEGSYSSINRSSCESPVRQFHDSGLPSTSGRNKISRPHGPLKRNILLGTDKCNISVCSTPKG</sequence>
<evidence type="ECO:0000313" key="3">
    <source>
        <dbReference type="Proteomes" id="UP000824782"/>
    </source>
</evidence>
<dbReference type="AlphaFoldDB" id="A0AAV6ZP47"/>
<evidence type="ECO:0000256" key="1">
    <source>
        <dbReference type="SAM" id="MobiDB-lite"/>
    </source>
</evidence>
<name>A0AAV6ZP47_ENGPU</name>
<evidence type="ECO:0000313" key="2">
    <source>
        <dbReference type="EMBL" id="KAG8551104.1"/>
    </source>
</evidence>
<accession>A0AAV6ZP47</accession>
<gene>
    <name evidence="2" type="ORF">GDO81_018467</name>
</gene>
<feature type="compositionally biased region" description="Low complexity" evidence="1">
    <location>
        <begin position="83"/>
        <end position="100"/>
    </location>
</feature>
<dbReference type="Proteomes" id="UP000824782">
    <property type="component" value="Unassembled WGS sequence"/>
</dbReference>
<comment type="caution">
    <text evidence="2">The sequence shown here is derived from an EMBL/GenBank/DDBJ whole genome shotgun (WGS) entry which is preliminary data.</text>
</comment>
<protein>
    <submittedName>
        <fullName evidence="2">Uncharacterized protein</fullName>
    </submittedName>
</protein>
<feature type="region of interest" description="Disordered" evidence="1">
    <location>
        <begin position="83"/>
        <end position="130"/>
    </location>
</feature>